<keyword evidence="1" id="KW-0540">Nuclease</keyword>
<protein>
    <submittedName>
        <fullName evidence="1">Flap endonuclease</fullName>
    </submittedName>
</protein>
<name>A0A7L8G6D2_9CAUD</name>
<dbReference type="GO" id="GO:0004519">
    <property type="term" value="F:endonuclease activity"/>
    <property type="evidence" value="ECO:0007669"/>
    <property type="project" value="UniProtKB-KW"/>
</dbReference>
<evidence type="ECO:0000313" key="1">
    <source>
        <dbReference type="EMBL" id="QOE32776.1"/>
    </source>
</evidence>
<keyword evidence="1" id="KW-0255">Endonuclease</keyword>
<keyword evidence="1" id="KW-0378">Hydrolase</keyword>
<keyword evidence="2" id="KW-1185">Reference proteome</keyword>
<accession>A0A7L8G6D2</accession>
<dbReference type="EMBL" id="MT708550">
    <property type="protein sequence ID" value="QOE32776.1"/>
    <property type="molecule type" value="Genomic_DNA"/>
</dbReference>
<dbReference type="InterPro" id="IPR011856">
    <property type="entry name" value="tRNA_endonuc-like_dom_sf"/>
</dbReference>
<reference evidence="1 2" key="1">
    <citation type="submission" date="2020-07" db="EMBL/GenBank/DDBJ databases">
        <title>Complete genome sequence of Achromobacter sp. phage Mano.</title>
        <authorList>
            <person name="Bartz M.L."/>
            <person name="Yao G.W."/>
            <person name="Le T."/>
            <person name="Gonzalez C."/>
            <person name="Young R."/>
            <person name="Liu M."/>
        </authorList>
    </citation>
    <scope>NUCLEOTIDE SEQUENCE [LARGE SCALE GENOMIC DNA]</scope>
</reference>
<organism evidence="1 2">
    <name type="scientific">Achromobacter phage Mano</name>
    <dbReference type="NCBI Taxonomy" id="2767570"/>
    <lineage>
        <taxon>Viruses</taxon>
        <taxon>Duplodnaviria</taxon>
        <taxon>Heunggongvirae</taxon>
        <taxon>Uroviricota</taxon>
        <taxon>Caudoviricetes</taxon>
        <taxon>Manovirus</taxon>
        <taxon>Manovirus Mano</taxon>
    </lineage>
</organism>
<sequence length="131" mass="13892">MKEHALQNAIRNALAGHCLLFRANVGQAWTGDSFHKLPNGDLVIKNPRPFTTGLPAGFSDTFGLVAVDITQDMVGARFGRFIAGEIKTDTGRVSPKQTAFLRAVNDNGGAAGVWRSPADALAMVASAKGKR</sequence>
<gene>
    <name evidence="1" type="ORF">CPT_Mano_044</name>
</gene>
<dbReference type="Proteomes" id="UP000516893">
    <property type="component" value="Segment"/>
</dbReference>
<evidence type="ECO:0000313" key="2">
    <source>
        <dbReference type="Proteomes" id="UP000516893"/>
    </source>
</evidence>
<dbReference type="GO" id="GO:0003676">
    <property type="term" value="F:nucleic acid binding"/>
    <property type="evidence" value="ECO:0007669"/>
    <property type="project" value="InterPro"/>
</dbReference>
<proteinExistence type="predicted"/>
<dbReference type="Gene3D" id="3.40.1350.10">
    <property type="match status" value="1"/>
</dbReference>